<evidence type="ECO:0000313" key="2">
    <source>
        <dbReference type="EMBL" id="EAT14381.1"/>
    </source>
</evidence>
<keyword evidence="1" id="KW-1133">Transmembrane helix</keyword>
<dbReference type="RefSeq" id="WP_006002904.1">
    <property type="nucleotide sequence ID" value="NZ_AAEW02000030.1"/>
</dbReference>
<comment type="caution">
    <text evidence="2">The sequence shown here is derived from an EMBL/GenBank/DDBJ whole genome shotgun (WGS) entry which is preliminary data.</text>
</comment>
<reference evidence="2" key="1">
    <citation type="submission" date="2006-05" db="EMBL/GenBank/DDBJ databases">
        <title>Annotation of the draft genome assembly of Desulfuromonas acetoxidans DSM 684.</title>
        <authorList>
            <consortium name="US DOE Joint Genome Institute (JGI-ORNL)"/>
            <person name="Larimer F."/>
            <person name="Land M."/>
            <person name="Hauser L."/>
        </authorList>
    </citation>
    <scope>NUCLEOTIDE SEQUENCE [LARGE SCALE GENOMIC DNA]</scope>
    <source>
        <strain evidence="2">DSM 684</strain>
    </source>
</reference>
<dbReference type="OrthoDB" id="5405510at2"/>
<gene>
    <name evidence="2" type="ORF">Dace_0249</name>
</gene>
<dbReference type="Proteomes" id="UP000005695">
    <property type="component" value="Unassembled WGS sequence"/>
</dbReference>
<dbReference type="EMBL" id="AAEW02000030">
    <property type="protein sequence ID" value="EAT14381.1"/>
    <property type="molecule type" value="Genomic_DNA"/>
</dbReference>
<proteinExistence type="predicted"/>
<reference evidence="2" key="2">
    <citation type="submission" date="2006-05" db="EMBL/GenBank/DDBJ databases">
        <title>Sequencing of the draft genome and assembly of Desulfuromonas acetoxidans DSM 684.</title>
        <authorList>
            <consortium name="US DOE Joint Genome Institute (JGI-PGF)"/>
            <person name="Copeland A."/>
            <person name="Lucas S."/>
            <person name="Lapidus A."/>
            <person name="Barry K."/>
            <person name="Detter J.C."/>
            <person name="Glavina del Rio T."/>
            <person name="Hammon N."/>
            <person name="Israni S."/>
            <person name="Dalin E."/>
            <person name="Tice H."/>
            <person name="Bruce D."/>
            <person name="Pitluck S."/>
            <person name="Richardson P."/>
        </authorList>
    </citation>
    <scope>NUCLEOTIDE SEQUENCE [LARGE SCALE GENOMIC DNA]</scope>
    <source>
        <strain evidence="2">DSM 684</strain>
    </source>
</reference>
<keyword evidence="1" id="KW-0472">Membrane</keyword>
<evidence type="ECO:0000313" key="3">
    <source>
        <dbReference type="Proteomes" id="UP000005695"/>
    </source>
</evidence>
<evidence type="ECO:0008006" key="4">
    <source>
        <dbReference type="Google" id="ProtNLM"/>
    </source>
</evidence>
<evidence type="ECO:0000256" key="1">
    <source>
        <dbReference type="SAM" id="Phobius"/>
    </source>
</evidence>
<dbReference type="AlphaFoldDB" id="Q1JVU5"/>
<feature type="transmembrane region" description="Helical" evidence="1">
    <location>
        <begin position="14"/>
        <end position="32"/>
    </location>
</feature>
<organism evidence="2 3">
    <name type="scientific">Desulfuromonas acetoxidans (strain DSM 684 / 11070)</name>
    <dbReference type="NCBI Taxonomy" id="281689"/>
    <lineage>
        <taxon>Bacteria</taxon>
        <taxon>Pseudomonadati</taxon>
        <taxon>Thermodesulfobacteriota</taxon>
        <taxon>Desulfuromonadia</taxon>
        <taxon>Desulfuromonadales</taxon>
        <taxon>Desulfuromonadaceae</taxon>
        <taxon>Desulfuromonas</taxon>
    </lineage>
</organism>
<name>Q1JVU5_DESA6</name>
<keyword evidence="1" id="KW-0812">Transmembrane</keyword>
<accession>Q1JVU5</accession>
<dbReference type="NCBIfam" id="TIGR04411">
    <property type="entry name" value="T2SS_GspN_Lepto"/>
    <property type="match status" value="1"/>
</dbReference>
<dbReference type="InterPro" id="IPR030925">
    <property type="entry name" value="T2SS_GspN_Lepto"/>
</dbReference>
<sequence>MAAENTTILLKKSLLYILATGVFFLLGLFVFFPGDVIRQRLQQELTVRLQQPVDVGATTLGFPLALDIEFTHIPVTPAVNVTAEQLTLSPVWSSLFSGTPAANLTGELWDGSFDVTVNSANRLELQANNLHWRGALPEMPALTFDVQLRDLHLTGTLTENLPLETLTLSLSSLTLEGMKAIGGSEDSFSLGELFLRARRDNGQLLIEQLQSRDGNLVIQANGRITPGRRPELSRLDLSVTLIPQPSTDPALTSLLQLVTPADKNGHFVLQLRGTAAHPILR</sequence>
<keyword evidence="3" id="KW-1185">Reference proteome</keyword>
<protein>
    <recommendedName>
        <fullName evidence="4">Type II secretion system protein GspN</fullName>
    </recommendedName>
</protein>